<evidence type="ECO:0000256" key="1">
    <source>
        <dbReference type="ARBA" id="ARBA00022741"/>
    </source>
</evidence>
<evidence type="ECO:0000313" key="5">
    <source>
        <dbReference type="RefSeq" id="XP_007030798.2"/>
    </source>
</evidence>
<dbReference type="RefSeq" id="XP_007030798.2">
    <property type="nucleotide sequence ID" value="XM_007030736.2"/>
</dbReference>
<keyword evidence="2" id="KW-0067">ATP-binding</keyword>
<dbReference type="SUPFAM" id="SSF56112">
    <property type="entry name" value="Protein kinase-like (PK-like)"/>
    <property type="match status" value="1"/>
</dbReference>
<proteinExistence type="predicted"/>
<evidence type="ECO:0000259" key="3">
    <source>
        <dbReference type="PROSITE" id="PS50011"/>
    </source>
</evidence>
<gene>
    <name evidence="5" type="primary">LOC18600358</name>
</gene>
<keyword evidence="1" id="KW-0547">Nucleotide-binding</keyword>
<accession>A0AB32V6D2</accession>
<dbReference type="Pfam" id="PF07714">
    <property type="entry name" value="PK_Tyr_Ser-Thr"/>
    <property type="match status" value="1"/>
</dbReference>
<protein>
    <submittedName>
        <fullName evidence="5">Non-functional pseudokinase ZED1</fullName>
    </submittedName>
</protein>
<evidence type="ECO:0000256" key="2">
    <source>
        <dbReference type="ARBA" id="ARBA00022840"/>
    </source>
</evidence>
<evidence type="ECO:0000313" key="4">
    <source>
        <dbReference type="Proteomes" id="UP000694886"/>
    </source>
</evidence>
<dbReference type="PROSITE" id="PS50011">
    <property type="entry name" value="PROTEIN_KINASE_DOM"/>
    <property type="match status" value="1"/>
</dbReference>
<reference evidence="4" key="1">
    <citation type="journal article" date="1997" name="Nucleic Acids Res.">
        <title>tRNAscan-SE: a program for improved detection of transfer RNA genes in genomic sequence.</title>
        <authorList>
            <person name="Lowe T.M."/>
            <person name="Eddy S.R."/>
        </authorList>
    </citation>
    <scope>NUCLEOTIDE SEQUENCE [LARGE SCALE GENOMIC DNA]</scope>
    <source>
        <strain evidence="4">r\B97-61/B2</strain>
    </source>
</reference>
<dbReference type="Gene3D" id="3.30.200.20">
    <property type="entry name" value="Phosphorylase Kinase, domain 1"/>
    <property type="match status" value="1"/>
</dbReference>
<organism evidence="4 5">
    <name type="scientific">Theobroma cacao</name>
    <name type="common">Cacao</name>
    <name type="synonym">Cocoa</name>
    <dbReference type="NCBI Taxonomy" id="3641"/>
    <lineage>
        <taxon>Eukaryota</taxon>
        <taxon>Viridiplantae</taxon>
        <taxon>Streptophyta</taxon>
        <taxon>Embryophyta</taxon>
        <taxon>Tracheophyta</taxon>
        <taxon>Spermatophyta</taxon>
        <taxon>Magnoliopsida</taxon>
        <taxon>eudicotyledons</taxon>
        <taxon>Gunneridae</taxon>
        <taxon>Pentapetalae</taxon>
        <taxon>rosids</taxon>
        <taxon>malvids</taxon>
        <taxon>Malvales</taxon>
        <taxon>Malvaceae</taxon>
        <taxon>Byttnerioideae</taxon>
        <taxon>Theobroma</taxon>
    </lineage>
</organism>
<dbReference type="GO" id="GO:0004672">
    <property type="term" value="F:protein kinase activity"/>
    <property type="evidence" value="ECO:0007669"/>
    <property type="project" value="InterPro"/>
</dbReference>
<dbReference type="InterPro" id="IPR045274">
    <property type="entry name" value="WAK-like"/>
</dbReference>
<dbReference type="InterPro" id="IPR001245">
    <property type="entry name" value="Ser-Thr/Tyr_kinase_cat_dom"/>
</dbReference>
<dbReference type="Gramene" id="Tc05v2_t024990.1">
    <property type="protein sequence ID" value="Tc05v2_p024990.1"/>
    <property type="gene ID" value="Tc05v2_g024990"/>
</dbReference>
<dbReference type="AlphaFoldDB" id="A0AB32V6D2"/>
<dbReference type="PANTHER" id="PTHR27005">
    <property type="entry name" value="WALL-ASSOCIATED RECEPTOR KINASE-LIKE 21"/>
    <property type="match status" value="1"/>
</dbReference>
<dbReference type="InterPro" id="IPR000719">
    <property type="entry name" value="Prot_kinase_dom"/>
</dbReference>
<dbReference type="KEGG" id="tcc:18600358"/>
<dbReference type="GeneID" id="18600358"/>
<reference evidence="5" key="2">
    <citation type="submission" date="2025-08" db="UniProtKB">
        <authorList>
            <consortium name="RefSeq"/>
        </authorList>
    </citation>
    <scope>IDENTIFICATION</scope>
</reference>
<dbReference type="InterPro" id="IPR011009">
    <property type="entry name" value="Kinase-like_dom_sf"/>
</dbReference>
<dbReference type="Gene3D" id="1.10.510.10">
    <property type="entry name" value="Transferase(Phosphotransferase) domain 1"/>
    <property type="match status" value="1"/>
</dbReference>
<sequence>MLACLKVKRHEDNQKFFTKNGGALLEELIAFCNGRSNPIRHFSTNELLRATNYYDARQIIVHDAGYRLYKGSLKDRPIFVKKYDNCRLWGDLAPKDIAIGSQMSVHKNVLKVIGCCLETELPITVYEFAGTKILSTCISATNDEPLPWKCRLKIAIGIASAVAYLHTAFSRPVIHRDIKCSSIILDQNNVPKLIDFGLCISIPEGESHVEADVIVGRMGYLAPEYGGRGYLTEKADVYQFGILLFELLSGQKAAYFMMKHDITDIGKLCFGKLSNFIDSRIKNERIDQVQLLDFATLSRRCISYEEEERPTMIEVAKELRRIDQRFPSPS</sequence>
<dbReference type="PANTHER" id="PTHR27005:SF433">
    <property type="entry name" value="NON-FUNCTIONAL PSEUDOKINASE ZED1-LIKE"/>
    <property type="match status" value="1"/>
</dbReference>
<feature type="domain" description="Protein kinase" evidence="3">
    <location>
        <begin position="54"/>
        <end position="326"/>
    </location>
</feature>
<name>A0AB32V6D2_THECC</name>
<dbReference type="GO" id="GO:0005524">
    <property type="term" value="F:ATP binding"/>
    <property type="evidence" value="ECO:0007669"/>
    <property type="project" value="UniProtKB-KW"/>
</dbReference>
<dbReference type="GO" id="GO:0007166">
    <property type="term" value="P:cell surface receptor signaling pathway"/>
    <property type="evidence" value="ECO:0007669"/>
    <property type="project" value="InterPro"/>
</dbReference>
<dbReference type="Proteomes" id="UP000694886">
    <property type="component" value="Chromosome 5"/>
</dbReference>